<keyword evidence="1" id="KW-1133">Transmembrane helix</keyword>
<reference evidence="2" key="1">
    <citation type="submission" date="2021-03" db="UniProtKB">
        <authorList>
            <consortium name="EnsemblPlants"/>
        </authorList>
    </citation>
    <scope>IDENTIFICATION</scope>
</reference>
<feature type="transmembrane region" description="Helical" evidence="1">
    <location>
        <begin position="69"/>
        <end position="90"/>
    </location>
</feature>
<keyword evidence="1" id="KW-0812">Transmembrane</keyword>
<evidence type="ECO:0000256" key="1">
    <source>
        <dbReference type="SAM" id="Phobius"/>
    </source>
</evidence>
<dbReference type="EnsemblPlants" id="novel_model_7341_5bd9a17a">
    <property type="protein sequence ID" value="cds.novel_model_7341_5bd9a17a"/>
    <property type="gene ID" value="novel_gene_3884_5bd9a17a"/>
</dbReference>
<name>A0A803RBA0_CANSA</name>
<sequence length="93" mass="11159">MQKRKKEVSLSSWKMRLTMLQTCSSQGFISKYVCKSFTLSKGTKKCFREAFKHTERDIKSNLMIIIYNFRHVIVACFWFHVACHLLEFLFCFF</sequence>
<keyword evidence="3" id="KW-1185">Reference proteome</keyword>
<keyword evidence="1" id="KW-0472">Membrane</keyword>
<dbReference type="Gramene" id="novel_model_7341_5bd9a17a">
    <property type="protein sequence ID" value="cds.novel_model_7341_5bd9a17a"/>
    <property type="gene ID" value="novel_gene_3884_5bd9a17a"/>
</dbReference>
<dbReference type="EMBL" id="UZAU01000821">
    <property type="status" value="NOT_ANNOTATED_CDS"/>
    <property type="molecule type" value="Genomic_DNA"/>
</dbReference>
<accession>A0A803RBA0</accession>
<dbReference type="Proteomes" id="UP000596661">
    <property type="component" value="Unassembled WGS sequence"/>
</dbReference>
<evidence type="ECO:0000313" key="3">
    <source>
        <dbReference type="Proteomes" id="UP000596661"/>
    </source>
</evidence>
<organism evidence="2 3">
    <name type="scientific">Cannabis sativa</name>
    <name type="common">Hemp</name>
    <name type="synonym">Marijuana</name>
    <dbReference type="NCBI Taxonomy" id="3483"/>
    <lineage>
        <taxon>Eukaryota</taxon>
        <taxon>Viridiplantae</taxon>
        <taxon>Streptophyta</taxon>
        <taxon>Embryophyta</taxon>
        <taxon>Tracheophyta</taxon>
        <taxon>Spermatophyta</taxon>
        <taxon>Magnoliopsida</taxon>
        <taxon>eudicotyledons</taxon>
        <taxon>Gunneridae</taxon>
        <taxon>Pentapetalae</taxon>
        <taxon>rosids</taxon>
        <taxon>fabids</taxon>
        <taxon>Rosales</taxon>
        <taxon>Cannabaceae</taxon>
        <taxon>Cannabis</taxon>
    </lineage>
</organism>
<evidence type="ECO:0000313" key="2">
    <source>
        <dbReference type="EnsemblPlants" id="cds.novel_model_7341_5bd9a17a"/>
    </source>
</evidence>
<dbReference type="AlphaFoldDB" id="A0A803RBA0"/>
<protein>
    <submittedName>
        <fullName evidence="2">Uncharacterized protein</fullName>
    </submittedName>
</protein>
<proteinExistence type="predicted"/>